<evidence type="ECO:0000313" key="2">
    <source>
        <dbReference type="EMBL" id="AOP34070.1"/>
    </source>
</evidence>
<sequence length="94" mass="10275">MPDLSITSANLANVVQNIAAHFDSVAKERNIQFELNTPETCKKQIDVAKIELAILNLISNAFKSTPDLGRIQCSLNPNGNSVWILVGHRFLSGV</sequence>
<keyword evidence="3" id="KW-1185">Reference proteome</keyword>
<protein>
    <recommendedName>
        <fullName evidence="4">Histidine kinase/HSP90-like ATPase domain-containing protein</fullName>
    </recommendedName>
</protein>
<gene>
    <name evidence="2" type="ORF">A0128_09575</name>
</gene>
<dbReference type="RefSeq" id="WP_069607301.1">
    <property type="nucleotide sequence ID" value="NZ_CP015217.1"/>
</dbReference>
<dbReference type="InterPro" id="IPR036890">
    <property type="entry name" value="HATPase_C_sf"/>
</dbReference>
<dbReference type="KEGG" id="laj:A0128_09575"/>
<reference evidence="2 3" key="1">
    <citation type="submission" date="2016-04" db="EMBL/GenBank/DDBJ databases">
        <title>Complete genome seqeunce of Leptospira alstonii serovar Room22.</title>
        <authorList>
            <person name="Nally J.E."/>
            <person name="Bayles D.O."/>
            <person name="Hurley D."/>
            <person name="Fanning S."/>
            <person name="McMahon B.J."/>
            <person name="Arent Z."/>
        </authorList>
    </citation>
    <scope>NUCLEOTIDE SEQUENCE [LARGE SCALE GENOMIC DNA]</scope>
    <source>
        <strain evidence="2 3">GWTS #1</strain>
    </source>
</reference>
<dbReference type="SUPFAM" id="SSF55874">
    <property type="entry name" value="ATPase domain of HSP90 chaperone/DNA topoisomerase II/histidine kinase"/>
    <property type="match status" value="1"/>
</dbReference>
<evidence type="ECO:0000313" key="3">
    <source>
        <dbReference type="Proteomes" id="UP000094197"/>
    </source>
</evidence>
<accession>A0A1D7UWT5</accession>
<dbReference type="GO" id="GO:0000155">
    <property type="term" value="F:phosphorelay sensor kinase activity"/>
    <property type="evidence" value="ECO:0007669"/>
    <property type="project" value="TreeGrafter"/>
</dbReference>
<dbReference type="Gene3D" id="3.30.565.10">
    <property type="entry name" value="Histidine kinase-like ATPase, C-terminal domain"/>
    <property type="match status" value="1"/>
</dbReference>
<dbReference type="Proteomes" id="UP000094197">
    <property type="component" value="Chromosome 1"/>
</dbReference>
<evidence type="ECO:0008006" key="4">
    <source>
        <dbReference type="Google" id="ProtNLM"/>
    </source>
</evidence>
<dbReference type="EMBL" id="CP015217">
    <property type="protein sequence ID" value="AOP34070.1"/>
    <property type="molecule type" value="Genomic_DNA"/>
</dbReference>
<dbReference type="OrthoDB" id="9813394at2"/>
<proteinExistence type="predicted"/>
<dbReference type="PANTHER" id="PTHR43547:SF2">
    <property type="entry name" value="HYBRID SIGNAL TRANSDUCTION HISTIDINE KINASE C"/>
    <property type="match status" value="1"/>
</dbReference>
<dbReference type="AlphaFoldDB" id="A0A1D7UWT5"/>
<evidence type="ECO:0000256" key="1">
    <source>
        <dbReference type="ARBA" id="ARBA00022553"/>
    </source>
</evidence>
<organism evidence="2 3">
    <name type="scientific">Leptospira tipperaryensis</name>
    <dbReference type="NCBI Taxonomy" id="2564040"/>
    <lineage>
        <taxon>Bacteria</taxon>
        <taxon>Pseudomonadati</taxon>
        <taxon>Spirochaetota</taxon>
        <taxon>Spirochaetia</taxon>
        <taxon>Leptospirales</taxon>
        <taxon>Leptospiraceae</taxon>
        <taxon>Leptospira</taxon>
    </lineage>
</organism>
<dbReference type="PANTHER" id="PTHR43547">
    <property type="entry name" value="TWO-COMPONENT HISTIDINE KINASE"/>
    <property type="match status" value="1"/>
</dbReference>
<keyword evidence="1" id="KW-0597">Phosphoprotein</keyword>
<name>A0A1D7UWT5_9LEPT</name>